<evidence type="ECO:0000256" key="1">
    <source>
        <dbReference type="SAM" id="Phobius"/>
    </source>
</evidence>
<dbReference type="EMBL" id="KM101117">
    <property type="protein sequence ID" value="AIK68785.1"/>
    <property type="molecule type" value="Genomic_DNA"/>
</dbReference>
<evidence type="ECO:0000313" key="2">
    <source>
        <dbReference type="EMBL" id="AIK68785.1"/>
    </source>
</evidence>
<sequence length="112" mass="12452">MTIDVLAWLVVYALAAARVTRLINFDAVLDRPRVALVQLVRGNPVVVYFIRCPWCVSIWVTLPTAWIPLWHWDNRAFQAVAVALAVSHLIGIAAPLSSDDDSDVEVADDDEL</sequence>
<feature type="transmembrane region" description="Helical" evidence="1">
    <location>
        <begin position="45"/>
        <end position="69"/>
    </location>
</feature>
<accession>A0A076YLG5</accession>
<evidence type="ECO:0000313" key="3">
    <source>
        <dbReference type="Proteomes" id="UP000230449"/>
    </source>
</evidence>
<proteinExistence type="predicted"/>
<protein>
    <recommendedName>
        <fullName evidence="4">DUF1360 domain-containing protein</fullName>
    </recommendedName>
</protein>
<keyword evidence="1" id="KW-0472">Membrane</keyword>
<evidence type="ECO:0008006" key="4">
    <source>
        <dbReference type="Google" id="ProtNLM"/>
    </source>
</evidence>
<gene>
    <name evidence="2" type="ORF">PBI_LIZLEMON_11</name>
</gene>
<keyword evidence="1" id="KW-1133">Transmembrane helix</keyword>
<feature type="transmembrane region" description="Helical" evidence="1">
    <location>
        <begin position="76"/>
        <end position="96"/>
    </location>
</feature>
<name>A0A076YLG5_9CAUD</name>
<keyword evidence="1" id="KW-0812">Transmembrane</keyword>
<reference evidence="2 3" key="1">
    <citation type="submission" date="2014-06" db="EMBL/GenBank/DDBJ databases">
        <authorList>
            <person name="Pfaffle P.K."/>
            <person name="Tobiason D.M."/>
            <person name="Arnold K."/>
            <person name="Ash A."/>
            <person name="Austin Q."/>
            <person name="Brahm K."/>
            <person name="Carberry B."/>
            <person name="Grant J."/>
            <person name="Leckie K."/>
            <person name="Meder A."/>
            <person name="Newsom A."/>
            <person name="Reinecke M."/>
            <person name="Rognrud K."/>
            <person name="Serrano M.G."/>
            <person name="Buck G."/>
            <person name="Lee V."/>
            <person name="Wang Y."/>
            <person name="Carvalho R."/>
            <person name="Voegtly L."/>
            <person name="Shi R."/>
            <person name="Duckworth R."/>
            <person name="Johnson A."/>
            <person name="Loviza R."/>
            <person name="Walstead R."/>
            <person name="Shah Z."/>
            <person name="Kiflezghi M."/>
            <person name="Wade K."/>
            <person name="Anders K.R."/>
            <person name="Braun M.A."/>
            <person name="Delesalle V.A."/>
            <person name="Hughes L.E."/>
            <person name="Ware V.C."/>
            <person name="Bradley K.W."/>
            <person name="Barker L.P."/>
            <person name="Asai D.J."/>
            <person name="Bowman C.A."/>
            <person name="Russell D.A."/>
            <person name="Pope W.H."/>
            <person name="Jacobs-Sera D."/>
            <person name="Hendrix R.W."/>
            <person name="Hatfull G.F."/>
        </authorList>
    </citation>
    <scope>NUCLEOTIDE SEQUENCE [LARGE SCALE GENOMIC DNA]</scope>
</reference>
<dbReference type="Proteomes" id="UP000230449">
    <property type="component" value="Segment"/>
</dbReference>
<organism evidence="2 3">
    <name type="scientific">Mycobacterium phage LizLemon</name>
    <dbReference type="NCBI Taxonomy" id="1527533"/>
    <lineage>
        <taxon>Viruses</taxon>
        <taxon>Duplodnaviria</taxon>
        <taxon>Heunggongvirae</taxon>
        <taxon>Uroviricota</taxon>
        <taxon>Caudoviricetes</taxon>
        <taxon>Bclasvirinae</taxon>
        <taxon>Rosebushvirus</taxon>
        <taxon>Rosebushvirus rosebush</taxon>
    </lineage>
</organism>